<dbReference type="GO" id="GO:0005737">
    <property type="term" value="C:cytoplasm"/>
    <property type="evidence" value="ECO:0007669"/>
    <property type="project" value="UniProtKB-SubCell"/>
</dbReference>
<dbReference type="SUPFAM" id="SSF53697">
    <property type="entry name" value="SIS domain"/>
    <property type="match status" value="1"/>
</dbReference>
<comment type="caution">
    <text evidence="11">The sequence shown here is derived from an EMBL/GenBank/DDBJ whole genome shotgun (WGS) entry which is preliminary data.</text>
</comment>
<comment type="miscellaneous">
    <text evidence="9">The reaction produces a racemic mixture of D-glycero-alpha-D-manno-heptose 7-phosphate and D-glycero-beta-D-manno-heptose 7-phosphate.</text>
</comment>
<feature type="binding site" evidence="9">
    <location>
        <begin position="67"/>
        <end position="69"/>
    </location>
    <ligand>
        <name>substrate</name>
    </ligand>
</feature>
<dbReference type="AlphaFoldDB" id="A0AAE3GWR8"/>
<dbReference type="InterPro" id="IPR004515">
    <property type="entry name" value="Phosphoheptose_Isoase"/>
</dbReference>
<comment type="cofactor">
    <cofactor evidence="9">
        <name>Zn(2+)</name>
        <dbReference type="ChEBI" id="CHEBI:29105"/>
    </cofactor>
    <text evidence="9">Binds 1 zinc ion per subunit.</text>
</comment>
<comment type="similarity">
    <text evidence="3 9">Belongs to the SIS family. GmhA subfamily.</text>
</comment>
<keyword evidence="7 9" id="KW-0413">Isomerase</keyword>
<dbReference type="EMBL" id="JAMZMM010000338">
    <property type="protein sequence ID" value="MCP2731487.1"/>
    <property type="molecule type" value="Genomic_DNA"/>
</dbReference>
<feature type="binding site" evidence="9">
    <location>
        <position position="140"/>
    </location>
    <ligand>
        <name>substrate</name>
    </ligand>
</feature>
<feature type="binding site" evidence="9">
    <location>
        <position position="187"/>
    </location>
    <ligand>
        <name>Zn(2+)</name>
        <dbReference type="ChEBI" id="CHEBI:29105"/>
    </ligand>
</feature>
<dbReference type="PANTHER" id="PTHR30390">
    <property type="entry name" value="SEDOHEPTULOSE 7-PHOSPHATE ISOMERASE / DNAA INITIATOR-ASSOCIATING FACTOR FOR REPLICATION INITIATION"/>
    <property type="match status" value="1"/>
</dbReference>
<proteinExistence type="inferred from homology"/>
<dbReference type="HAMAP" id="MF_00067">
    <property type="entry name" value="GmhA"/>
    <property type="match status" value="1"/>
</dbReference>
<gene>
    <name evidence="9" type="primary">gmhA</name>
    <name evidence="11" type="ORF">NJ959_23965</name>
</gene>
<keyword evidence="4 9" id="KW-0963">Cytoplasm</keyword>
<dbReference type="CDD" id="cd05006">
    <property type="entry name" value="SIS_GmhA"/>
    <property type="match status" value="1"/>
</dbReference>
<evidence type="ECO:0000256" key="8">
    <source>
        <dbReference type="ARBA" id="ARBA00023277"/>
    </source>
</evidence>
<dbReference type="InterPro" id="IPR001347">
    <property type="entry name" value="SIS_dom"/>
</dbReference>
<dbReference type="Pfam" id="PF13580">
    <property type="entry name" value="SIS_2"/>
    <property type="match status" value="1"/>
</dbReference>
<dbReference type="RefSeq" id="WP_254014224.1">
    <property type="nucleotide sequence ID" value="NZ_JAMZMM010000338.1"/>
</dbReference>
<protein>
    <recommendedName>
        <fullName evidence="9">Phosphoheptose isomerase</fullName>
        <ecNumber evidence="9">5.3.1.28</ecNumber>
    </recommendedName>
    <alternativeName>
        <fullName evidence="9">Sedoheptulose 7-phosphate isomerase</fullName>
    </alternativeName>
</protein>
<evidence type="ECO:0000256" key="2">
    <source>
        <dbReference type="ARBA" id="ARBA00004496"/>
    </source>
</evidence>
<evidence type="ECO:0000256" key="4">
    <source>
        <dbReference type="ARBA" id="ARBA00022490"/>
    </source>
</evidence>
<evidence type="ECO:0000313" key="11">
    <source>
        <dbReference type="EMBL" id="MCP2731487.1"/>
    </source>
</evidence>
<organism evidence="11 12">
    <name type="scientific">Limnofasciculus baicalensis BBK-W-15</name>
    <dbReference type="NCBI Taxonomy" id="2699891"/>
    <lineage>
        <taxon>Bacteria</taxon>
        <taxon>Bacillati</taxon>
        <taxon>Cyanobacteriota</taxon>
        <taxon>Cyanophyceae</taxon>
        <taxon>Coleofasciculales</taxon>
        <taxon>Coleofasciculaceae</taxon>
        <taxon>Limnofasciculus</taxon>
        <taxon>Limnofasciculus baicalensis</taxon>
    </lineage>
</organism>
<name>A0AAE3GWR8_9CYAN</name>
<feature type="binding site" evidence="9">
    <location>
        <begin position="109"/>
        <end position="110"/>
    </location>
    <ligand>
        <name>substrate</name>
    </ligand>
</feature>
<dbReference type="GO" id="GO:0008270">
    <property type="term" value="F:zinc ion binding"/>
    <property type="evidence" value="ECO:0007669"/>
    <property type="project" value="UniProtKB-UniRule"/>
</dbReference>
<feature type="binding site" evidence="9">
    <location>
        <begin position="135"/>
        <end position="137"/>
    </location>
    <ligand>
        <name>substrate</name>
    </ligand>
</feature>
<dbReference type="EC" id="5.3.1.28" evidence="9"/>
<dbReference type="InterPro" id="IPR046348">
    <property type="entry name" value="SIS_dom_sf"/>
</dbReference>
<keyword evidence="12" id="KW-1185">Reference proteome</keyword>
<evidence type="ECO:0000256" key="5">
    <source>
        <dbReference type="ARBA" id="ARBA00022723"/>
    </source>
</evidence>
<feature type="binding site" evidence="9">
    <location>
        <position position="80"/>
    </location>
    <ligand>
        <name>Zn(2+)</name>
        <dbReference type="ChEBI" id="CHEBI:29105"/>
    </ligand>
</feature>
<dbReference type="Proteomes" id="UP001204953">
    <property type="component" value="Unassembled WGS sequence"/>
</dbReference>
<evidence type="ECO:0000256" key="1">
    <source>
        <dbReference type="ARBA" id="ARBA00000348"/>
    </source>
</evidence>
<dbReference type="GO" id="GO:0005975">
    <property type="term" value="P:carbohydrate metabolic process"/>
    <property type="evidence" value="ECO:0007669"/>
    <property type="project" value="UniProtKB-UniRule"/>
</dbReference>
<dbReference type="GO" id="GO:1901135">
    <property type="term" value="P:carbohydrate derivative metabolic process"/>
    <property type="evidence" value="ECO:0007669"/>
    <property type="project" value="InterPro"/>
</dbReference>
<evidence type="ECO:0000256" key="3">
    <source>
        <dbReference type="ARBA" id="ARBA00009894"/>
    </source>
</evidence>
<keyword evidence="8 9" id="KW-0119">Carbohydrate metabolism</keyword>
<reference evidence="11" key="1">
    <citation type="submission" date="2022-06" db="EMBL/GenBank/DDBJ databases">
        <title>New cyanobacteria of genus Symplocastrum in benthos of Lake Baikal.</title>
        <authorList>
            <person name="Sorokovikova E."/>
            <person name="Tikhonova I."/>
            <person name="Krasnopeev A."/>
            <person name="Evseev P."/>
            <person name="Gladkikh A."/>
            <person name="Belykh O."/>
        </authorList>
    </citation>
    <scope>NUCLEOTIDE SEQUENCE</scope>
    <source>
        <strain evidence="11">BBK-W-15</strain>
    </source>
</reference>
<dbReference type="GO" id="GO:0097367">
    <property type="term" value="F:carbohydrate derivative binding"/>
    <property type="evidence" value="ECO:0007669"/>
    <property type="project" value="InterPro"/>
</dbReference>
<evidence type="ECO:0000256" key="6">
    <source>
        <dbReference type="ARBA" id="ARBA00022833"/>
    </source>
</evidence>
<evidence type="ECO:0000259" key="10">
    <source>
        <dbReference type="PROSITE" id="PS51464"/>
    </source>
</evidence>
<comment type="catalytic activity">
    <reaction evidence="1 9">
        <text>2 D-sedoheptulose 7-phosphate = D-glycero-alpha-D-manno-heptose 7-phosphate + D-glycero-beta-D-manno-heptose 7-phosphate</text>
        <dbReference type="Rhea" id="RHEA:27489"/>
        <dbReference type="ChEBI" id="CHEBI:57483"/>
        <dbReference type="ChEBI" id="CHEBI:60203"/>
        <dbReference type="ChEBI" id="CHEBI:60204"/>
        <dbReference type="EC" id="5.3.1.28"/>
    </reaction>
</comment>
<sequence>MSSGNPEKSQIRVDLSTSNLVGNEIKESYEVHKRLLEDEAKLQTIQAVVQECIDVYKRGNKILVAGNGGSSADALHMGGEILCRFKKDRPPLPIRVLTTNISTITAIANDYGYEYIFSRQIEAEGVPGDIFIGLTTSGKSLNIHKALEICKNKNIMTVILTGSQGAEISSACDYSVIVPSHNTPRIQECHLLILHTICLGIEEAIFS</sequence>
<evidence type="ECO:0000256" key="7">
    <source>
        <dbReference type="ARBA" id="ARBA00023235"/>
    </source>
</evidence>
<comment type="pathway">
    <text evidence="9">Carbohydrate biosynthesis; D-glycero-D-manno-heptose 7-phosphate biosynthesis; D-glycero-alpha-D-manno-heptose 7-phosphate and D-glycero-beta-D-manno-heptose 7-phosphate from sedoheptulose 7-phosphate: step 1/1.</text>
</comment>
<evidence type="ECO:0000256" key="9">
    <source>
        <dbReference type="HAMAP-Rule" id="MF_00067"/>
    </source>
</evidence>
<feature type="domain" description="SIS" evidence="10">
    <location>
        <begin position="52"/>
        <end position="207"/>
    </location>
</feature>
<dbReference type="PANTHER" id="PTHR30390:SF6">
    <property type="entry name" value="DNAA INITIATOR-ASSOCIATING PROTEIN DIAA"/>
    <property type="match status" value="1"/>
</dbReference>
<feature type="binding site" evidence="9">
    <location>
        <position position="195"/>
    </location>
    <ligand>
        <name>Zn(2+)</name>
        <dbReference type="ChEBI" id="CHEBI:29105"/>
    </ligand>
</feature>
<dbReference type="Gene3D" id="3.40.50.10490">
    <property type="entry name" value="Glucose-6-phosphate isomerase like protein, domain 1"/>
    <property type="match status" value="1"/>
</dbReference>
<keyword evidence="6 9" id="KW-0862">Zinc</keyword>
<feature type="binding site" evidence="9">
    <location>
        <position position="80"/>
    </location>
    <ligand>
        <name>substrate</name>
    </ligand>
</feature>
<feature type="binding site" evidence="9">
    <location>
        <position position="76"/>
    </location>
    <ligand>
        <name>Zn(2+)</name>
        <dbReference type="ChEBI" id="CHEBI:29105"/>
    </ligand>
</feature>
<dbReference type="GO" id="GO:0008968">
    <property type="term" value="F:D-sedoheptulose 7-phosphate isomerase activity"/>
    <property type="evidence" value="ECO:0007669"/>
    <property type="project" value="UniProtKB-UniRule"/>
</dbReference>
<dbReference type="InterPro" id="IPR035461">
    <property type="entry name" value="GmhA/DiaA"/>
</dbReference>
<dbReference type="PROSITE" id="PS51464">
    <property type="entry name" value="SIS"/>
    <property type="match status" value="1"/>
</dbReference>
<comment type="function">
    <text evidence="9">Catalyzes the isomerization of sedoheptulose 7-phosphate in D-glycero-D-manno-heptose 7-phosphate.</text>
</comment>
<comment type="subcellular location">
    <subcellularLocation>
        <location evidence="2 9">Cytoplasm</location>
    </subcellularLocation>
</comment>
<evidence type="ECO:0000313" key="12">
    <source>
        <dbReference type="Proteomes" id="UP001204953"/>
    </source>
</evidence>
<accession>A0AAE3GWR8</accession>
<keyword evidence="5 9" id="KW-0479">Metal-binding</keyword>
<feature type="binding site" evidence="9">
    <location>
        <position position="187"/>
    </location>
    <ligand>
        <name>substrate</name>
    </ligand>
</feature>
<dbReference type="InterPro" id="IPR050099">
    <property type="entry name" value="SIS_GmhA/DiaA_subfam"/>
</dbReference>